<protein>
    <recommendedName>
        <fullName evidence="2">DUF3752 domain-containing protein</fullName>
    </recommendedName>
</protein>
<feature type="compositionally biased region" description="Basic and acidic residues" evidence="1">
    <location>
        <begin position="24"/>
        <end position="33"/>
    </location>
</feature>
<feature type="compositionally biased region" description="Acidic residues" evidence="1">
    <location>
        <begin position="79"/>
        <end position="91"/>
    </location>
</feature>
<name>A0ABR1FEK4_9ASCO</name>
<organism evidence="3 4">
    <name type="scientific">Myxozyma melibiosi</name>
    <dbReference type="NCBI Taxonomy" id="54550"/>
    <lineage>
        <taxon>Eukaryota</taxon>
        <taxon>Fungi</taxon>
        <taxon>Dikarya</taxon>
        <taxon>Ascomycota</taxon>
        <taxon>Saccharomycotina</taxon>
        <taxon>Lipomycetes</taxon>
        <taxon>Lipomycetales</taxon>
        <taxon>Lipomycetaceae</taxon>
        <taxon>Myxozyma</taxon>
    </lineage>
</organism>
<feature type="domain" description="DUF3752" evidence="2">
    <location>
        <begin position="137"/>
        <end position="291"/>
    </location>
</feature>
<feature type="compositionally biased region" description="Basic and acidic residues" evidence="1">
    <location>
        <begin position="238"/>
        <end position="254"/>
    </location>
</feature>
<feature type="compositionally biased region" description="Basic and acidic residues" evidence="1">
    <location>
        <begin position="213"/>
        <end position="231"/>
    </location>
</feature>
<feature type="region of interest" description="Disordered" evidence="1">
    <location>
        <begin position="161"/>
        <end position="254"/>
    </location>
</feature>
<keyword evidence="4" id="KW-1185">Reference proteome</keyword>
<feature type="compositionally biased region" description="Basic and acidic residues" evidence="1">
    <location>
        <begin position="180"/>
        <end position="189"/>
    </location>
</feature>
<dbReference type="PANTHER" id="PTHR46370">
    <property type="entry name" value="GPALPP MOTIFS-CONTAINING PROTEIN 1"/>
    <property type="match status" value="1"/>
</dbReference>
<evidence type="ECO:0000256" key="1">
    <source>
        <dbReference type="SAM" id="MobiDB-lite"/>
    </source>
</evidence>
<dbReference type="Proteomes" id="UP001498771">
    <property type="component" value="Unassembled WGS sequence"/>
</dbReference>
<dbReference type="Pfam" id="PF12572">
    <property type="entry name" value="DUF3752"/>
    <property type="match status" value="1"/>
</dbReference>
<dbReference type="RefSeq" id="XP_064771294.1">
    <property type="nucleotide sequence ID" value="XM_064915104.1"/>
</dbReference>
<dbReference type="InterPro" id="IPR046331">
    <property type="entry name" value="GPAM1-like"/>
</dbReference>
<feature type="region of interest" description="Disordered" evidence="1">
    <location>
        <begin position="272"/>
        <end position="296"/>
    </location>
</feature>
<evidence type="ECO:0000259" key="2">
    <source>
        <dbReference type="Pfam" id="PF12572"/>
    </source>
</evidence>
<feature type="compositionally biased region" description="Basic and acidic residues" evidence="1">
    <location>
        <begin position="278"/>
        <end position="290"/>
    </location>
</feature>
<evidence type="ECO:0000313" key="4">
    <source>
        <dbReference type="Proteomes" id="UP001498771"/>
    </source>
</evidence>
<dbReference type="GeneID" id="90040616"/>
<evidence type="ECO:0000313" key="3">
    <source>
        <dbReference type="EMBL" id="KAK7208261.1"/>
    </source>
</evidence>
<accession>A0ABR1FEK4</accession>
<dbReference type="EMBL" id="JBBJBU010000001">
    <property type="protein sequence ID" value="KAK7208261.1"/>
    <property type="molecule type" value="Genomic_DNA"/>
</dbReference>
<reference evidence="3 4" key="1">
    <citation type="submission" date="2024-03" db="EMBL/GenBank/DDBJ databases">
        <title>Genome-scale model development and genomic sequencing of the oleaginous clade Lipomyces.</title>
        <authorList>
            <consortium name="Lawrence Berkeley National Laboratory"/>
            <person name="Czajka J.J."/>
            <person name="Han Y."/>
            <person name="Kim J."/>
            <person name="Mondo S.J."/>
            <person name="Hofstad B.A."/>
            <person name="Robles A."/>
            <person name="Haridas S."/>
            <person name="Riley R."/>
            <person name="LaButti K."/>
            <person name="Pangilinan J."/>
            <person name="Andreopoulos W."/>
            <person name="Lipzen A."/>
            <person name="Yan J."/>
            <person name="Wang M."/>
            <person name="Ng V."/>
            <person name="Grigoriev I.V."/>
            <person name="Spatafora J.W."/>
            <person name="Magnuson J.K."/>
            <person name="Baker S.E."/>
            <person name="Pomraning K.R."/>
        </authorList>
    </citation>
    <scope>NUCLEOTIDE SEQUENCE [LARGE SCALE GENOMIC DNA]</scope>
    <source>
        <strain evidence="3 4">Phaff 52-87</strain>
    </source>
</reference>
<feature type="region of interest" description="Disordered" evidence="1">
    <location>
        <begin position="1"/>
        <end position="133"/>
    </location>
</feature>
<sequence length="296" mass="32346">MSGKAGPSLPPHILAAREAKRKRLAEEKARKETQSTAEESEEVKESESVPKKARVGPAIPKPEELVNASTTSSSADLQVNEESDDSSDDEMGPVLPKDVAQAEEEARRRLARAAESAKKSTLSEVDSSKREEWMLVPPSEKDWARSQADPLQLKNKKFLSGKAASTVGSKNADGSWMETEAERKKRVGEEMMGLRPKAGEEAGGAIGPAKPPAARDAEKEQKVREYNEKNRGKSLVEQYHESMGKGKSVVDDPSKRVFDYEKDIASGGKIMSASRISEMSKRAGDVDSRFSKGKFL</sequence>
<feature type="compositionally biased region" description="Polar residues" evidence="1">
    <location>
        <begin position="67"/>
        <end position="77"/>
    </location>
</feature>
<gene>
    <name evidence="3" type="ORF">BZA70DRAFT_41899</name>
</gene>
<proteinExistence type="predicted"/>
<dbReference type="PANTHER" id="PTHR46370:SF1">
    <property type="entry name" value="GPALPP MOTIFS-CONTAINING PROTEIN 1"/>
    <property type="match status" value="1"/>
</dbReference>
<comment type="caution">
    <text evidence="3">The sequence shown here is derived from an EMBL/GenBank/DDBJ whole genome shotgun (WGS) entry which is preliminary data.</text>
</comment>
<dbReference type="InterPro" id="IPR022226">
    <property type="entry name" value="DUF3752"/>
</dbReference>